<gene>
    <name evidence="1" type="ORF">Ocin01_05937</name>
</gene>
<protein>
    <submittedName>
        <fullName evidence="1">Uncharacterized protein</fullName>
    </submittedName>
</protein>
<reference evidence="1 2" key="1">
    <citation type="journal article" date="2016" name="Genome Biol. Evol.">
        <title>Gene Family Evolution Reflects Adaptation to Soil Environmental Stressors in the Genome of the Collembolan Orchesella cincta.</title>
        <authorList>
            <person name="Faddeeva-Vakhrusheva A."/>
            <person name="Derks M.F."/>
            <person name="Anvar S.Y."/>
            <person name="Agamennone V."/>
            <person name="Suring W."/>
            <person name="Smit S."/>
            <person name="van Straalen N.M."/>
            <person name="Roelofs D."/>
        </authorList>
    </citation>
    <scope>NUCLEOTIDE SEQUENCE [LARGE SCALE GENOMIC DNA]</scope>
    <source>
        <tissue evidence="1">Mixed pool</tissue>
    </source>
</reference>
<comment type="caution">
    <text evidence="1">The sequence shown here is derived from an EMBL/GenBank/DDBJ whole genome shotgun (WGS) entry which is preliminary data.</text>
</comment>
<sequence>MADYDVLQECLWLSKLILIKLKFQLPTNTKQIPTKLLTQHLVKALKSSYPQNHPMKATNLGQDVVKTVSTEDKSVKVVLLFVVRRFLRGERRERQIF</sequence>
<dbReference type="AlphaFoldDB" id="A0A1D2N691"/>
<dbReference type="EMBL" id="LJIJ01000188">
    <property type="protein sequence ID" value="ODN00751.1"/>
    <property type="molecule type" value="Genomic_DNA"/>
</dbReference>
<evidence type="ECO:0000313" key="1">
    <source>
        <dbReference type="EMBL" id="ODN00751.1"/>
    </source>
</evidence>
<evidence type="ECO:0000313" key="2">
    <source>
        <dbReference type="Proteomes" id="UP000094527"/>
    </source>
</evidence>
<proteinExistence type="predicted"/>
<accession>A0A1D2N691</accession>
<dbReference type="Proteomes" id="UP000094527">
    <property type="component" value="Unassembled WGS sequence"/>
</dbReference>
<organism evidence="1 2">
    <name type="scientific">Orchesella cincta</name>
    <name type="common">Springtail</name>
    <name type="synonym">Podura cincta</name>
    <dbReference type="NCBI Taxonomy" id="48709"/>
    <lineage>
        <taxon>Eukaryota</taxon>
        <taxon>Metazoa</taxon>
        <taxon>Ecdysozoa</taxon>
        <taxon>Arthropoda</taxon>
        <taxon>Hexapoda</taxon>
        <taxon>Collembola</taxon>
        <taxon>Entomobryomorpha</taxon>
        <taxon>Entomobryoidea</taxon>
        <taxon>Orchesellidae</taxon>
        <taxon>Orchesellinae</taxon>
        <taxon>Orchesella</taxon>
    </lineage>
</organism>
<keyword evidence="2" id="KW-1185">Reference proteome</keyword>
<name>A0A1D2N691_ORCCI</name>